<name>A0A9P8C3T6_9HELO</name>
<dbReference type="SUPFAM" id="SSF52743">
    <property type="entry name" value="Subtilisin-like"/>
    <property type="match status" value="1"/>
</dbReference>
<keyword evidence="7 9" id="KW-0720">Serine protease</keyword>
<dbReference type="Pfam" id="PF00082">
    <property type="entry name" value="Peptidase_S8"/>
    <property type="match status" value="1"/>
</dbReference>
<evidence type="ECO:0000256" key="11">
    <source>
        <dbReference type="SAM" id="MobiDB-lite"/>
    </source>
</evidence>
<dbReference type="PANTHER" id="PTHR43806">
    <property type="entry name" value="PEPTIDASE S8"/>
    <property type="match status" value="1"/>
</dbReference>
<dbReference type="OrthoDB" id="10256524at2759"/>
<dbReference type="InterPro" id="IPR023827">
    <property type="entry name" value="Peptidase_S8_Asp-AS"/>
</dbReference>
<evidence type="ECO:0000256" key="1">
    <source>
        <dbReference type="ARBA" id="ARBA00011073"/>
    </source>
</evidence>
<dbReference type="Pfam" id="PF02225">
    <property type="entry name" value="PA"/>
    <property type="match status" value="1"/>
</dbReference>
<gene>
    <name evidence="16" type="ORF">BJ875DRAFT_407249</name>
</gene>
<evidence type="ECO:0000256" key="2">
    <source>
        <dbReference type="ARBA" id="ARBA00022512"/>
    </source>
</evidence>
<keyword evidence="2" id="KW-0134">Cell wall</keyword>
<proteinExistence type="inferred from homology"/>
<keyword evidence="3" id="KW-0964">Secreted</keyword>
<evidence type="ECO:0000256" key="10">
    <source>
        <dbReference type="RuleBase" id="RU003355"/>
    </source>
</evidence>
<dbReference type="GO" id="GO:0016020">
    <property type="term" value="C:membrane"/>
    <property type="evidence" value="ECO:0007669"/>
    <property type="project" value="InterPro"/>
</dbReference>
<keyword evidence="5 12" id="KW-0732">Signal</keyword>
<dbReference type="Gene3D" id="3.40.50.200">
    <property type="entry name" value="Peptidase S8/S53 domain"/>
    <property type="match status" value="1"/>
</dbReference>
<dbReference type="SUPFAM" id="SSF52025">
    <property type="entry name" value="PA domain"/>
    <property type="match status" value="1"/>
</dbReference>
<evidence type="ECO:0000259" key="15">
    <source>
        <dbReference type="Pfam" id="PF06280"/>
    </source>
</evidence>
<dbReference type="PANTHER" id="PTHR43806:SF66">
    <property type="entry name" value="SERIN ENDOPEPTIDASE"/>
    <property type="match status" value="1"/>
</dbReference>
<evidence type="ECO:0000313" key="17">
    <source>
        <dbReference type="Proteomes" id="UP000824998"/>
    </source>
</evidence>
<keyword evidence="6 9" id="KW-0378">Hydrolase</keyword>
<dbReference type="InterPro" id="IPR022398">
    <property type="entry name" value="Peptidase_S8_His-AS"/>
</dbReference>
<organism evidence="16 17">
    <name type="scientific">Amylocarpus encephaloides</name>
    <dbReference type="NCBI Taxonomy" id="45428"/>
    <lineage>
        <taxon>Eukaryota</taxon>
        <taxon>Fungi</taxon>
        <taxon>Dikarya</taxon>
        <taxon>Ascomycota</taxon>
        <taxon>Pezizomycotina</taxon>
        <taxon>Leotiomycetes</taxon>
        <taxon>Helotiales</taxon>
        <taxon>Helotiales incertae sedis</taxon>
        <taxon>Amylocarpus</taxon>
    </lineage>
</organism>
<protein>
    <submittedName>
        <fullName evidence="16">Minor extracellular protease vpr</fullName>
    </submittedName>
</protein>
<evidence type="ECO:0000313" key="16">
    <source>
        <dbReference type="EMBL" id="KAG9231301.1"/>
    </source>
</evidence>
<dbReference type="InterPro" id="IPR050131">
    <property type="entry name" value="Peptidase_S8_subtilisin-like"/>
</dbReference>
<sequence>MRFSTLLVLGLVGSGAAIQGGQPIWRRDGPSDDSAPTDTDKKTAVEPKKFIVEFAAGTDAQAAANAIGAPAGNKVLKVFDSDVFKGAAIEAPDENVDSLQAQDPVLKAWTTKRIQLAPPIAQKSFSETATGQNYSTHAMTGVDKLHEAGILGKGVVVAVVDTGIDYNHPALGGGFGPGFKVAGGYDLVGDGFWPNIGEVKQPDADPMDQEGHGTHVSGIIAATLLMYKVFTQSVGTDEATLIDAFIMAYNAGADIITSSIGGSSGWSDNAWAVVASRLVDQGVVVTISAGNDGSIGPFAASSGSSGEHVLAIASVEADIVMSPSFKVTFNLDGQSNETYIAYRSTVDWSNATTIKGWPIVPLTLSTTVLSDACNQLPAGTPSLSNTVVLVRRGGCNFSVKQANVAAFGATHLLVYNNESPLVIPGSTLATPLLAMLTADAGAGIIGTVRAGGNVTADFTVDPIERLIGVENGLDGGLASYFTSIGPTNDLFIKPDVAAPGGQIFSTYLNGGWAVLSGTSMACPYVAGVAALYIGKHGGRKTNGNEFAKDLAMRIISSGESVKWDDGQQRNNPYDFYASVAQLGTGLINAEKILNYNTGLSFSKFALNDTHHFSRYHKVDITNQGTQTVTYTFESLASGGMETFLTDLNVFGAPRMGLLEDVIFNPLTMVPSISFPGGSFTVAPGQTKTAQFNFNYPTGLHATKLPVYSGKVLIKGSNNETVGVPYMGLAADLHKDLGKMFQYTNNYPTITSTDARIPIDTKSNFTFDLATDKQDFPDLYTRLNFATTELRWDIFDSSWVERDWKYPPVVGKAGYIGSATSWSLASKFPAFDPSIRDANDVFALPLIDLPRDFDGYSGTSLWWLGKLANGTQIAPGKYKMRFAALVPFGTPENANNWDVFPTPGFEVLKK</sequence>
<dbReference type="InterPro" id="IPR015500">
    <property type="entry name" value="Peptidase_S8_subtilisin-rel"/>
</dbReference>
<dbReference type="InterPro" id="IPR023828">
    <property type="entry name" value="Peptidase_S8_Ser-AS"/>
</dbReference>
<dbReference type="EMBL" id="MU251612">
    <property type="protein sequence ID" value="KAG9231301.1"/>
    <property type="molecule type" value="Genomic_DNA"/>
</dbReference>
<dbReference type="PRINTS" id="PR00723">
    <property type="entry name" value="SUBTILISIN"/>
</dbReference>
<dbReference type="Pfam" id="PF06280">
    <property type="entry name" value="fn3_5"/>
    <property type="match status" value="1"/>
</dbReference>
<dbReference type="InterPro" id="IPR000209">
    <property type="entry name" value="Peptidase_S8/S53_dom"/>
</dbReference>
<dbReference type="PROSITE" id="PS00136">
    <property type="entry name" value="SUBTILASE_ASP"/>
    <property type="match status" value="1"/>
</dbReference>
<feature type="domain" description="C5a peptidase/Subtilisin-like protease SBT2-like Fn3-like" evidence="15">
    <location>
        <begin position="605"/>
        <end position="726"/>
    </location>
</feature>
<feature type="active site" description="Charge relay system" evidence="8 9">
    <location>
        <position position="161"/>
    </location>
</feature>
<evidence type="ECO:0000259" key="14">
    <source>
        <dbReference type="Pfam" id="PF02225"/>
    </source>
</evidence>
<evidence type="ECO:0000256" key="8">
    <source>
        <dbReference type="PIRSR" id="PIRSR615500-1"/>
    </source>
</evidence>
<dbReference type="CDD" id="cd07489">
    <property type="entry name" value="Peptidases_S8_5"/>
    <property type="match status" value="1"/>
</dbReference>
<feature type="domain" description="PA" evidence="14">
    <location>
        <begin position="370"/>
        <end position="420"/>
    </location>
</feature>
<evidence type="ECO:0000256" key="6">
    <source>
        <dbReference type="ARBA" id="ARBA00022801"/>
    </source>
</evidence>
<feature type="chain" id="PRO_5040438561" evidence="12">
    <location>
        <begin position="18"/>
        <end position="909"/>
    </location>
</feature>
<feature type="active site" description="Charge relay system" evidence="8 9">
    <location>
        <position position="212"/>
    </location>
</feature>
<dbReference type="PROSITE" id="PS00138">
    <property type="entry name" value="SUBTILASE_SER"/>
    <property type="match status" value="1"/>
</dbReference>
<dbReference type="GO" id="GO:0004252">
    <property type="term" value="F:serine-type endopeptidase activity"/>
    <property type="evidence" value="ECO:0007669"/>
    <property type="project" value="UniProtKB-UniRule"/>
</dbReference>
<dbReference type="InterPro" id="IPR046450">
    <property type="entry name" value="PA_dom_sf"/>
</dbReference>
<dbReference type="GO" id="GO:0006508">
    <property type="term" value="P:proteolysis"/>
    <property type="evidence" value="ECO:0007669"/>
    <property type="project" value="UniProtKB-KW"/>
</dbReference>
<keyword evidence="17" id="KW-1185">Reference proteome</keyword>
<dbReference type="AlphaFoldDB" id="A0A9P8C3T6"/>
<comment type="caution">
    <text evidence="16">The sequence shown here is derived from an EMBL/GenBank/DDBJ whole genome shotgun (WGS) entry which is preliminary data.</text>
</comment>
<accession>A0A9P8C3T6</accession>
<dbReference type="InterPro" id="IPR010435">
    <property type="entry name" value="C5a/SBT2-like_Fn3"/>
</dbReference>
<dbReference type="InterPro" id="IPR034187">
    <property type="entry name" value="Peptidases_S8_5"/>
</dbReference>
<feature type="active site" description="Charge relay system" evidence="8 9">
    <location>
        <position position="519"/>
    </location>
</feature>
<dbReference type="PROSITE" id="PS00137">
    <property type="entry name" value="SUBTILASE_HIS"/>
    <property type="match status" value="1"/>
</dbReference>
<dbReference type="Gene3D" id="3.50.30.30">
    <property type="match status" value="1"/>
</dbReference>
<reference evidence="16" key="1">
    <citation type="journal article" date="2021" name="IMA Fungus">
        <title>Genomic characterization of three marine fungi, including Emericellopsis atlantica sp. nov. with signatures of a generalist lifestyle and marine biomass degradation.</title>
        <authorList>
            <person name="Hagestad O.C."/>
            <person name="Hou L."/>
            <person name="Andersen J.H."/>
            <person name="Hansen E.H."/>
            <person name="Altermark B."/>
            <person name="Li C."/>
            <person name="Kuhnert E."/>
            <person name="Cox R.J."/>
            <person name="Crous P.W."/>
            <person name="Spatafora J.W."/>
            <person name="Lail K."/>
            <person name="Amirebrahimi M."/>
            <person name="Lipzen A."/>
            <person name="Pangilinan J."/>
            <person name="Andreopoulos W."/>
            <person name="Hayes R.D."/>
            <person name="Ng V."/>
            <person name="Grigoriev I.V."/>
            <person name="Jackson S.A."/>
            <person name="Sutton T.D.S."/>
            <person name="Dobson A.D.W."/>
            <person name="Rama T."/>
        </authorList>
    </citation>
    <scope>NUCLEOTIDE SEQUENCE</scope>
    <source>
        <strain evidence="16">TRa018bII</strain>
    </source>
</reference>
<evidence type="ECO:0000259" key="13">
    <source>
        <dbReference type="Pfam" id="PF00082"/>
    </source>
</evidence>
<comment type="similarity">
    <text evidence="1 9 10">Belongs to the peptidase S8 family.</text>
</comment>
<feature type="region of interest" description="Disordered" evidence="11">
    <location>
        <begin position="21"/>
        <end position="42"/>
    </location>
</feature>
<evidence type="ECO:0000256" key="4">
    <source>
        <dbReference type="ARBA" id="ARBA00022670"/>
    </source>
</evidence>
<evidence type="ECO:0000256" key="9">
    <source>
        <dbReference type="PROSITE-ProRule" id="PRU01240"/>
    </source>
</evidence>
<evidence type="ECO:0000256" key="5">
    <source>
        <dbReference type="ARBA" id="ARBA00022729"/>
    </source>
</evidence>
<evidence type="ECO:0000256" key="12">
    <source>
        <dbReference type="SAM" id="SignalP"/>
    </source>
</evidence>
<feature type="domain" description="Peptidase S8/S53" evidence="13">
    <location>
        <begin position="152"/>
        <end position="537"/>
    </location>
</feature>
<evidence type="ECO:0000256" key="7">
    <source>
        <dbReference type="ARBA" id="ARBA00022825"/>
    </source>
</evidence>
<dbReference type="PROSITE" id="PS51892">
    <property type="entry name" value="SUBTILASE"/>
    <property type="match status" value="1"/>
</dbReference>
<dbReference type="CDD" id="cd02124">
    <property type="entry name" value="PA_PoS1_like"/>
    <property type="match status" value="1"/>
</dbReference>
<dbReference type="InterPro" id="IPR003137">
    <property type="entry name" value="PA_domain"/>
</dbReference>
<dbReference type="Proteomes" id="UP000824998">
    <property type="component" value="Unassembled WGS sequence"/>
</dbReference>
<evidence type="ECO:0000256" key="3">
    <source>
        <dbReference type="ARBA" id="ARBA00022525"/>
    </source>
</evidence>
<feature type="signal peptide" evidence="12">
    <location>
        <begin position="1"/>
        <end position="17"/>
    </location>
</feature>
<dbReference type="InterPro" id="IPR036852">
    <property type="entry name" value="Peptidase_S8/S53_dom_sf"/>
</dbReference>
<keyword evidence="4 9" id="KW-0645">Protease</keyword>